<dbReference type="RefSeq" id="WP_344923131.1">
    <property type="nucleotide sequence ID" value="NZ_BAABAQ010000020.1"/>
</dbReference>
<dbReference type="InterPro" id="IPR009097">
    <property type="entry name" value="Cyclic_Pdiesterase"/>
</dbReference>
<dbReference type="SUPFAM" id="SSF55144">
    <property type="entry name" value="LigT-like"/>
    <property type="match status" value="1"/>
</dbReference>
<dbReference type="Proteomes" id="UP001501251">
    <property type="component" value="Unassembled WGS sequence"/>
</dbReference>
<gene>
    <name evidence="6" type="ORF">GCM10022252_75540</name>
</gene>
<feature type="domain" description="Prohead serine protease" evidence="5">
    <location>
        <begin position="107"/>
        <end position="179"/>
    </location>
</feature>
<evidence type="ECO:0000256" key="3">
    <source>
        <dbReference type="ARBA" id="ARBA00022801"/>
    </source>
</evidence>
<dbReference type="Pfam" id="PF13563">
    <property type="entry name" value="2_5_RNA_ligase2"/>
    <property type="match status" value="1"/>
</dbReference>
<reference evidence="7" key="1">
    <citation type="journal article" date="2019" name="Int. J. Syst. Evol. Microbiol.">
        <title>The Global Catalogue of Microorganisms (GCM) 10K type strain sequencing project: providing services to taxonomists for standard genome sequencing and annotation.</title>
        <authorList>
            <consortium name="The Broad Institute Genomics Platform"/>
            <consortium name="The Broad Institute Genome Sequencing Center for Infectious Disease"/>
            <person name="Wu L."/>
            <person name="Ma J."/>
        </authorList>
    </citation>
    <scope>NUCLEOTIDE SEQUENCE [LARGE SCALE GENOMIC DNA]</scope>
    <source>
        <strain evidence="7">JCM 17388</strain>
    </source>
</reference>
<keyword evidence="1" id="KW-1188">Viral release from host cell</keyword>
<evidence type="ECO:0000313" key="7">
    <source>
        <dbReference type="Proteomes" id="UP001501251"/>
    </source>
</evidence>
<keyword evidence="3" id="KW-0378">Hydrolase</keyword>
<comment type="caution">
    <text evidence="6">The sequence shown here is derived from an EMBL/GenBank/DDBJ whole genome shotgun (WGS) entry which is preliminary data.</text>
</comment>
<evidence type="ECO:0000313" key="6">
    <source>
        <dbReference type="EMBL" id="GAA4209279.1"/>
    </source>
</evidence>
<organism evidence="6 7">
    <name type="scientific">Streptosporangium oxazolinicum</name>
    <dbReference type="NCBI Taxonomy" id="909287"/>
    <lineage>
        <taxon>Bacteria</taxon>
        <taxon>Bacillati</taxon>
        <taxon>Actinomycetota</taxon>
        <taxon>Actinomycetes</taxon>
        <taxon>Streptosporangiales</taxon>
        <taxon>Streptosporangiaceae</taxon>
        <taxon>Streptosporangium</taxon>
    </lineage>
</organism>
<name>A0ABP8BKN2_9ACTN</name>
<accession>A0ABP8BKN2</accession>
<dbReference type="Gene3D" id="3.90.1140.10">
    <property type="entry name" value="Cyclic phosphodiesterase"/>
    <property type="match status" value="1"/>
</dbReference>
<sequence length="587" mass="61923">MAGQAVLELERKNAVATVPTGVIAALDEGVVEAIVSITNHVDNVGDLILPGAYEESLRTRTPKGLFSHDDKVWVARTEEIVELMPGDPRLVAATSGGKPWPAGAGALWVKARFNLDTVAGREAFSNVKFFGRELEWSIGYRVPTGGSKRGRDGVRRIKQVDLFEYSLVMFGAASETRTLSVKSHPWQESKADRSDAGPGVMVALMLPPELAEQLAVADGLPATDLHVTLAYLGKGLDEEQLTLAADTVSAVAASAAPLAGTIGGLGAFPPGDDGVPVFATVDVPGLEVLRQAVVDALKAAGLPVASEHGFTPHTTLTYLKPGEPLPAPLPAREVSFAEVVLAQDDQRTAFPLGAASPGVGSEWDTLFNETAEEAKNYGLDVARAAGYPIPMSFEEIRVAICSAFDAWSGGWIDGKYVSVLATFSDVAIACVKHPDDTESFYRVPWSFTEQGWVRIGEPIVVTVSVTGIPDGAPLAAMLEDAAAAVKHSGLELEVKAGRVLSAPNAKRLRAAVASLLAVLRGAGLGLDDLEEERDQSQDTEELPLEATIHPDSTAPSALPSEMKGLVLTQEELDAAADIEAFLQECAA</sequence>
<protein>
    <recommendedName>
        <fullName evidence="5">Prohead serine protease domain-containing protein</fullName>
    </recommendedName>
</protein>
<dbReference type="Pfam" id="PF04586">
    <property type="entry name" value="Peptidase_S78"/>
    <property type="match status" value="1"/>
</dbReference>
<evidence type="ECO:0000256" key="1">
    <source>
        <dbReference type="ARBA" id="ARBA00022612"/>
    </source>
</evidence>
<feature type="compositionally biased region" description="Acidic residues" evidence="4">
    <location>
        <begin position="530"/>
        <end position="543"/>
    </location>
</feature>
<evidence type="ECO:0000256" key="2">
    <source>
        <dbReference type="ARBA" id="ARBA00022670"/>
    </source>
</evidence>
<dbReference type="InterPro" id="IPR054613">
    <property type="entry name" value="Peptidase_S78_dom"/>
</dbReference>
<proteinExistence type="predicted"/>
<dbReference type="EMBL" id="BAABAQ010000020">
    <property type="protein sequence ID" value="GAA4209279.1"/>
    <property type="molecule type" value="Genomic_DNA"/>
</dbReference>
<keyword evidence="7" id="KW-1185">Reference proteome</keyword>
<feature type="region of interest" description="Disordered" evidence="4">
    <location>
        <begin position="530"/>
        <end position="556"/>
    </location>
</feature>
<evidence type="ECO:0000256" key="4">
    <source>
        <dbReference type="SAM" id="MobiDB-lite"/>
    </source>
</evidence>
<keyword evidence="2" id="KW-0645">Protease</keyword>
<evidence type="ECO:0000259" key="5">
    <source>
        <dbReference type="Pfam" id="PF04586"/>
    </source>
</evidence>